<evidence type="ECO:0000259" key="3">
    <source>
        <dbReference type="PROSITE" id="PS50010"/>
    </source>
</evidence>
<evidence type="ECO:0000259" key="4">
    <source>
        <dbReference type="PROSITE" id="PS51745"/>
    </source>
</evidence>
<dbReference type="InterPro" id="IPR036872">
    <property type="entry name" value="CH_dom_sf"/>
</dbReference>
<evidence type="ECO:0000256" key="1">
    <source>
        <dbReference type="SAM" id="MobiDB-lite"/>
    </source>
</evidence>
<protein>
    <submittedName>
        <fullName evidence="5">Uncharacterized protein</fullName>
    </submittedName>
</protein>
<feature type="domain" description="PH" evidence="2">
    <location>
        <begin position="373"/>
        <end position="493"/>
    </location>
</feature>
<dbReference type="Proteomes" id="UP000613177">
    <property type="component" value="Unassembled WGS sequence"/>
</dbReference>
<reference evidence="5" key="1">
    <citation type="submission" date="2021-01" db="EMBL/GenBank/DDBJ databases">
        <title>Metabolic potential, ecology and presence of endohyphal bacteria is reflected in genomic diversity of Mucoromycotina.</title>
        <authorList>
            <person name="Muszewska A."/>
            <person name="Okrasinska A."/>
            <person name="Steczkiewicz K."/>
            <person name="Drgas O."/>
            <person name="Orlowska M."/>
            <person name="Perlinska-Lenart U."/>
            <person name="Aleksandrzak-Piekarczyk T."/>
            <person name="Szatraj K."/>
            <person name="Zielenkiewicz U."/>
            <person name="Pilsyk S."/>
            <person name="Malc E."/>
            <person name="Mieczkowski P."/>
            <person name="Kruszewska J.S."/>
            <person name="Biernat P."/>
            <person name="Pawlowska J."/>
        </authorList>
    </citation>
    <scope>NUCLEOTIDE SEQUENCE</scope>
    <source>
        <strain evidence="5">WA0000018081</strain>
    </source>
</reference>
<dbReference type="InterPro" id="IPR010481">
    <property type="entry name" value="Cdc24/Scd1_N"/>
</dbReference>
<dbReference type="AlphaFoldDB" id="A0A8H7SZR1"/>
<evidence type="ECO:0000313" key="6">
    <source>
        <dbReference type="Proteomes" id="UP000613177"/>
    </source>
</evidence>
<dbReference type="CDD" id="cd00160">
    <property type="entry name" value="RhoGEF"/>
    <property type="match status" value="1"/>
</dbReference>
<dbReference type="InterPro" id="IPR033511">
    <property type="entry name" value="Cdc24/Scd1_PH_dom"/>
</dbReference>
<organism evidence="5 6">
    <name type="scientific">Thamnidium elegans</name>
    <dbReference type="NCBI Taxonomy" id="101142"/>
    <lineage>
        <taxon>Eukaryota</taxon>
        <taxon>Fungi</taxon>
        <taxon>Fungi incertae sedis</taxon>
        <taxon>Mucoromycota</taxon>
        <taxon>Mucoromycotina</taxon>
        <taxon>Mucoromycetes</taxon>
        <taxon>Mucorales</taxon>
        <taxon>Mucorineae</taxon>
        <taxon>Mucoraceae</taxon>
        <taxon>Thamnidium</taxon>
    </lineage>
</organism>
<dbReference type="GO" id="GO:0000935">
    <property type="term" value="C:division septum"/>
    <property type="evidence" value="ECO:0007669"/>
    <property type="project" value="TreeGrafter"/>
</dbReference>
<dbReference type="Pfam" id="PF15411">
    <property type="entry name" value="PH_10"/>
    <property type="match status" value="1"/>
</dbReference>
<dbReference type="SUPFAM" id="SSF48065">
    <property type="entry name" value="DBL homology domain (DH-domain)"/>
    <property type="match status" value="1"/>
</dbReference>
<dbReference type="InterPro" id="IPR001331">
    <property type="entry name" value="GDS_CDC24_CS"/>
</dbReference>
<dbReference type="PROSITE" id="PS50003">
    <property type="entry name" value="PH_DOMAIN"/>
    <property type="match status" value="1"/>
</dbReference>
<dbReference type="PROSITE" id="PS50010">
    <property type="entry name" value="DH_2"/>
    <property type="match status" value="1"/>
</dbReference>
<dbReference type="CDD" id="cd13246">
    <property type="entry name" value="PH_Scd1"/>
    <property type="match status" value="1"/>
</dbReference>
<feature type="domain" description="PB1" evidence="4">
    <location>
        <begin position="619"/>
        <end position="703"/>
    </location>
</feature>
<name>A0A8H7SZR1_9FUNG</name>
<dbReference type="Gene3D" id="1.10.418.10">
    <property type="entry name" value="Calponin-like domain"/>
    <property type="match status" value="1"/>
</dbReference>
<dbReference type="Gene3D" id="1.20.900.10">
    <property type="entry name" value="Dbl homology (DH) domain"/>
    <property type="match status" value="1"/>
</dbReference>
<dbReference type="InterPro" id="IPR035899">
    <property type="entry name" value="DBL_dom_sf"/>
</dbReference>
<dbReference type="GO" id="GO:0005737">
    <property type="term" value="C:cytoplasm"/>
    <property type="evidence" value="ECO:0007669"/>
    <property type="project" value="TreeGrafter"/>
</dbReference>
<dbReference type="SUPFAM" id="SSF50729">
    <property type="entry name" value="PH domain-like"/>
    <property type="match status" value="1"/>
</dbReference>
<dbReference type="InterPro" id="IPR001849">
    <property type="entry name" value="PH_domain"/>
</dbReference>
<dbReference type="Pfam" id="PF06395">
    <property type="entry name" value="CDC24"/>
    <property type="match status" value="1"/>
</dbReference>
<feature type="domain" description="DH" evidence="3">
    <location>
        <begin position="174"/>
        <end position="348"/>
    </location>
</feature>
<sequence length="703" mass="80060">MIESPVANDSITNKQATGKSSIYHTCRSVLNALSCVEGFEIYFNSQQQDNSLTLPHANDPLTELWHICLQGSSLCYLYNTLKPEQPIMTANKNNSAANKSKACVYHFIIACRDQLHFAEDTLFTVTELFQNDTNGFVKVVNTVRRILDMLEENGTISVQSMKESALTTDSPKDMRDNVVFELLSTERKYVQDLEGLQKYMREVQAHEILSPDTMHFLFGNLNALVDFQRRFLIQIEGQASCVSKEQRFGSLFIQFEEGFSVYEPFCANFQIAQDLVMQESHKLQKLAHIMSPTYELPSMLIKPIQRVCKYPLLIQQLVKATPDDWCWAEENKDGLEAIQRVTKKVNETKRLQENTLVVQDLKKRIVDDTGPISVESFGDLLLHEKFTLQRHDNDQNREMVVFLFQKLILVCKEIKDVNKNSISIKKKRKEGSLVVRGKIFISRIDHAKGSSSQNGHHTLHISWAENDIQTVLLKCRNDEQLKQWLSAIIEVKESITKVDLISIPQTPQFQRNRSQSYQYNNIYRGNEVSSRKASLPNNSRHFMNGVPGMTLPPLPRSPTNIPTLSNASVSTVHNKMRPIPSPHTTAPELPTNTTYKRKSNGYRYDISVPPTPSPLPGEITKLKVHYFGAIYVVVVPTDIGYDDLQRRIESKIKLCRQEFESSILGLKYEDEDGDLITISSSEDVQMGFENKGPNNAVNLFVTS</sequence>
<dbReference type="SMART" id="SM00666">
    <property type="entry name" value="PB1"/>
    <property type="match status" value="1"/>
</dbReference>
<dbReference type="InterPro" id="IPR011993">
    <property type="entry name" value="PH-like_dom_sf"/>
</dbReference>
<dbReference type="GO" id="GO:0030010">
    <property type="term" value="P:establishment of cell polarity"/>
    <property type="evidence" value="ECO:0007669"/>
    <property type="project" value="TreeGrafter"/>
</dbReference>
<dbReference type="SUPFAM" id="SSF54277">
    <property type="entry name" value="CAD &amp; PB1 domains"/>
    <property type="match status" value="1"/>
</dbReference>
<dbReference type="Pfam" id="PF00564">
    <property type="entry name" value="PB1"/>
    <property type="match status" value="1"/>
</dbReference>
<dbReference type="Pfam" id="PF00621">
    <property type="entry name" value="RhoGEF"/>
    <property type="match status" value="1"/>
</dbReference>
<dbReference type="GO" id="GO:0005634">
    <property type="term" value="C:nucleus"/>
    <property type="evidence" value="ECO:0007669"/>
    <property type="project" value="TreeGrafter"/>
</dbReference>
<dbReference type="SMART" id="SM00325">
    <property type="entry name" value="RhoGEF"/>
    <property type="match status" value="1"/>
</dbReference>
<dbReference type="GO" id="GO:0035556">
    <property type="term" value="P:intracellular signal transduction"/>
    <property type="evidence" value="ECO:0007669"/>
    <property type="project" value="InterPro"/>
</dbReference>
<feature type="region of interest" description="Disordered" evidence="1">
    <location>
        <begin position="577"/>
        <end position="602"/>
    </location>
</feature>
<dbReference type="InterPro" id="IPR000219">
    <property type="entry name" value="DH_dom"/>
</dbReference>
<dbReference type="Gene3D" id="3.10.20.90">
    <property type="entry name" value="Phosphatidylinositol 3-kinase Catalytic Subunit, Chain A, domain 1"/>
    <property type="match status" value="1"/>
</dbReference>
<evidence type="ECO:0000313" key="5">
    <source>
        <dbReference type="EMBL" id="KAG2237423.1"/>
    </source>
</evidence>
<gene>
    <name evidence="5" type="ORF">INT48_009552</name>
</gene>
<dbReference type="PANTHER" id="PTHR47339">
    <property type="entry name" value="CELL DIVISION CONTROL PROTEIN 24"/>
    <property type="match status" value="1"/>
</dbReference>
<dbReference type="PANTHER" id="PTHR47339:SF1">
    <property type="entry name" value="CELL DIVISION CONTROL PROTEIN 24"/>
    <property type="match status" value="1"/>
</dbReference>
<dbReference type="GO" id="GO:0031106">
    <property type="term" value="P:septin ring organization"/>
    <property type="evidence" value="ECO:0007669"/>
    <property type="project" value="TreeGrafter"/>
</dbReference>
<dbReference type="CDD" id="cd05992">
    <property type="entry name" value="PB1"/>
    <property type="match status" value="1"/>
</dbReference>
<accession>A0A8H7SZR1</accession>
<dbReference type="PROSITE" id="PS00741">
    <property type="entry name" value="DH_1"/>
    <property type="match status" value="1"/>
</dbReference>
<dbReference type="PROSITE" id="PS51745">
    <property type="entry name" value="PB1"/>
    <property type="match status" value="1"/>
</dbReference>
<dbReference type="GO" id="GO:0005085">
    <property type="term" value="F:guanyl-nucleotide exchange factor activity"/>
    <property type="evidence" value="ECO:0007669"/>
    <property type="project" value="InterPro"/>
</dbReference>
<dbReference type="InterPro" id="IPR053793">
    <property type="entry name" value="PB1-like"/>
</dbReference>
<dbReference type="Gene3D" id="2.30.29.30">
    <property type="entry name" value="Pleckstrin-homology domain (PH domain)/Phosphotyrosine-binding domain (PTB)"/>
    <property type="match status" value="1"/>
</dbReference>
<dbReference type="GO" id="GO:0043332">
    <property type="term" value="C:mating projection tip"/>
    <property type="evidence" value="ECO:0007669"/>
    <property type="project" value="TreeGrafter"/>
</dbReference>
<dbReference type="InterPro" id="IPR053026">
    <property type="entry name" value="CDC42_GEF"/>
</dbReference>
<comment type="caution">
    <text evidence="5">The sequence shown here is derived from an EMBL/GenBank/DDBJ whole genome shotgun (WGS) entry which is preliminary data.</text>
</comment>
<evidence type="ECO:0000259" key="2">
    <source>
        <dbReference type="PROSITE" id="PS50003"/>
    </source>
</evidence>
<keyword evidence="6" id="KW-1185">Reference proteome</keyword>
<dbReference type="InterPro" id="IPR000270">
    <property type="entry name" value="PB1_dom"/>
</dbReference>
<dbReference type="EMBL" id="JAEPRE010000006">
    <property type="protein sequence ID" value="KAG2237423.1"/>
    <property type="molecule type" value="Genomic_DNA"/>
</dbReference>
<proteinExistence type="predicted"/>